<protein>
    <submittedName>
        <fullName evidence="2">Cell division protein FtsQ</fullName>
    </submittedName>
</protein>
<accession>A0A7V1I4I6</accession>
<dbReference type="EMBL" id="DRKW01000222">
    <property type="protein sequence ID" value="HEB74327.1"/>
    <property type="molecule type" value="Genomic_DNA"/>
</dbReference>
<dbReference type="GO" id="GO:0051301">
    <property type="term" value="P:cell division"/>
    <property type="evidence" value="ECO:0007669"/>
    <property type="project" value="UniProtKB-KW"/>
</dbReference>
<keyword evidence="2" id="KW-0131">Cell cycle</keyword>
<dbReference type="InterPro" id="IPR005548">
    <property type="entry name" value="Cell_div_FtsQ/DivIB_C"/>
</dbReference>
<organism evidence="2">
    <name type="scientific">Desulfofervidus auxilii</name>
    <dbReference type="NCBI Taxonomy" id="1621989"/>
    <lineage>
        <taxon>Bacteria</taxon>
        <taxon>Pseudomonadati</taxon>
        <taxon>Thermodesulfobacteriota</taxon>
        <taxon>Candidatus Desulfofervidia</taxon>
        <taxon>Candidatus Desulfofervidales</taxon>
        <taxon>Candidatus Desulfofervidaceae</taxon>
        <taxon>Candidatus Desulfofervidus</taxon>
    </lineage>
</organism>
<keyword evidence="2" id="KW-0132">Cell division</keyword>
<feature type="domain" description="Cell division protein FtsQ/DivIB C-terminal" evidence="1">
    <location>
        <begin position="1"/>
        <end position="89"/>
    </location>
</feature>
<dbReference type="AlphaFoldDB" id="A0A7V1I4I6"/>
<sequence length="100" mass="11371">LPIITGLSSPNDVAVKTAISLLNLWKQKNLSGQKLSEIHVDENLGLSIFTLEGHQFLLGNTNFAEKLRNLQKVLAYFQRTKNRIKLIDLTNIHRIYAKTE</sequence>
<feature type="non-terminal residue" evidence="2">
    <location>
        <position position="1"/>
    </location>
</feature>
<reference evidence="2" key="1">
    <citation type="journal article" date="2020" name="mSystems">
        <title>Genome- and Community-Level Interaction Insights into Carbon Utilization and Element Cycling Functions of Hydrothermarchaeota in Hydrothermal Sediment.</title>
        <authorList>
            <person name="Zhou Z."/>
            <person name="Liu Y."/>
            <person name="Xu W."/>
            <person name="Pan J."/>
            <person name="Luo Z.H."/>
            <person name="Li M."/>
        </authorList>
    </citation>
    <scope>NUCLEOTIDE SEQUENCE [LARGE SCALE GENOMIC DNA]</scope>
    <source>
        <strain evidence="2">HyVt-45</strain>
    </source>
</reference>
<comment type="caution">
    <text evidence="2">The sequence shown here is derived from an EMBL/GenBank/DDBJ whole genome shotgun (WGS) entry which is preliminary data.</text>
</comment>
<dbReference type="Proteomes" id="UP000886268">
    <property type="component" value="Unassembled WGS sequence"/>
</dbReference>
<evidence type="ECO:0000259" key="1">
    <source>
        <dbReference type="Pfam" id="PF03799"/>
    </source>
</evidence>
<proteinExistence type="predicted"/>
<evidence type="ECO:0000313" key="2">
    <source>
        <dbReference type="EMBL" id="HEB74327.1"/>
    </source>
</evidence>
<name>A0A7V1I4I6_DESA2</name>
<gene>
    <name evidence="2" type="ORF">ENJ03_03810</name>
</gene>
<dbReference type="Pfam" id="PF03799">
    <property type="entry name" value="FtsQ_DivIB_C"/>
    <property type="match status" value="1"/>
</dbReference>